<keyword evidence="2" id="KW-0808">Transferase</keyword>
<dbReference type="PANTHER" id="PTHR24345">
    <property type="entry name" value="SERINE/THREONINE-PROTEIN KINASE PLK"/>
    <property type="match status" value="1"/>
</dbReference>
<dbReference type="SUPFAM" id="SSF82615">
    <property type="entry name" value="Polo-box domain"/>
    <property type="match status" value="2"/>
</dbReference>
<dbReference type="GO" id="GO:0004674">
    <property type="term" value="F:protein serine/threonine kinase activity"/>
    <property type="evidence" value="ECO:0007669"/>
    <property type="project" value="UniProtKB-KW"/>
</dbReference>
<evidence type="ECO:0000256" key="3">
    <source>
        <dbReference type="ARBA" id="ARBA00022741"/>
    </source>
</evidence>
<dbReference type="PANTHER" id="PTHR24345:SF0">
    <property type="entry name" value="CELL CYCLE SERINE_THREONINE-PROTEIN KINASE CDC5_MSD2"/>
    <property type="match status" value="1"/>
</dbReference>
<dbReference type="AlphaFoldDB" id="A0A836CM88"/>
<keyword evidence="3" id="KW-0547">Nucleotide-binding</keyword>
<dbReference type="Pfam" id="PF00659">
    <property type="entry name" value="POLO_box"/>
    <property type="match status" value="2"/>
</dbReference>
<evidence type="ECO:0000256" key="2">
    <source>
        <dbReference type="ARBA" id="ARBA00022679"/>
    </source>
</evidence>
<evidence type="ECO:0000313" key="8">
    <source>
        <dbReference type="Proteomes" id="UP000664859"/>
    </source>
</evidence>
<protein>
    <recommendedName>
        <fullName evidence="6">POLO box domain-containing protein</fullName>
    </recommendedName>
</protein>
<feature type="non-terminal residue" evidence="7">
    <location>
        <position position="157"/>
    </location>
</feature>
<evidence type="ECO:0000256" key="4">
    <source>
        <dbReference type="ARBA" id="ARBA00022777"/>
    </source>
</evidence>
<keyword evidence="4" id="KW-0418">Kinase</keyword>
<dbReference type="InterPro" id="IPR033701">
    <property type="entry name" value="POLO_box_1"/>
</dbReference>
<dbReference type="Proteomes" id="UP000664859">
    <property type="component" value="Unassembled WGS sequence"/>
</dbReference>
<dbReference type="PROSITE" id="PS50078">
    <property type="entry name" value="POLO_BOX"/>
    <property type="match status" value="2"/>
</dbReference>
<evidence type="ECO:0000259" key="6">
    <source>
        <dbReference type="PROSITE" id="PS50078"/>
    </source>
</evidence>
<reference evidence="7" key="1">
    <citation type="submission" date="2021-02" db="EMBL/GenBank/DDBJ databases">
        <title>First Annotated Genome of the Yellow-green Alga Tribonema minus.</title>
        <authorList>
            <person name="Mahan K.M."/>
        </authorList>
    </citation>
    <scope>NUCLEOTIDE SEQUENCE</scope>
    <source>
        <strain evidence="7">UTEX B ZZ1240</strain>
    </source>
</reference>
<organism evidence="7 8">
    <name type="scientific">Tribonema minus</name>
    <dbReference type="NCBI Taxonomy" id="303371"/>
    <lineage>
        <taxon>Eukaryota</taxon>
        <taxon>Sar</taxon>
        <taxon>Stramenopiles</taxon>
        <taxon>Ochrophyta</taxon>
        <taxon>PX clade</taxon>
        <taxon>Xanthophyceae</taxon>
        <taxon>Tribonematales</taxon>
        <taxon>Tribonemataceae</taxon>
        <taxon>Tribonema</taxon>
    </lineage>
</organism>
<dbReference type="OrthoDB" id="408964at2759"/>
<gene>
    <name evidence="7" type="ORF">JKP88DRAFT_153157</name>
</gene>
<feature type="domain" description="POLO box" evidence="6">
    <location>
        <begin position="2"/>
        <end position="89"/>
    </location>
</feature>
<keyword evidence="1" id="KW-0723">Serine/threonine-protein kinase</keyword>
<proteinExistence type="predicted"/>
<dbReference type="Gene3D" id="3.30.1120.30">
    <property type="entry name" value="POLO box domain"/>
    <property type="match status" value="2"/>
</dbReference>
<evidence type="ECO:0000256" key="1">
    <source>
        <dbReference type="ARBA" id="ARBA00022527"/>
    </source>
</evidence>
<evidence type="ECO:0000256" key="5">
    <source>
        <dbReference type="ARBA" id="ARBA00022840"/>
    </source>
</evidence>
<dbReference type="InterPro" id="IPR000959">
    <property type="entry name" value="POLO_box_dom"/>
</dbReference>
<dbReference type="GO" id="GO:0005524">
    <property type="term" value="F:ATP binding"/>
    <property type="evidence" value="ECO:0007669"/>
    <property type="project" value="UniProtKB-KW"/>
</dbReference>
<keyword evidence="5" id="KW-0067">ATP-binding</keyword>
<feature type="domain" description="POLO box" evidence="6">
    <location>
        <begin position="111"/>
        <end position="157"/>
    </location>
</feature>
<evidence type="ECO:0000313" key="7">
    <source>
        <dbReference type="EMBL" id="KAG5190433.1"/>
    </source>
</evidence>
<comment type="caution">
    <text evidence="7">The sequence shown here is derived from an EMBL/GenBank/DDBJ whole genome shotgun (WGS) entry which is preliminary data.</text>
</comment>
<dbReference type="EMBL" id="JAFCMP010000034">
    <property type="protein sequence ID" value="KAG5190433.1"/>
    <property type="molecule type" value="Genomic_DNA"/>
</dbReference>
<keyword evidence="8" id="KW-1185">Reference proteome</keyword>
<dbReference type="CDD" id="cd13118">
    <property type="entry name" value="POLO_box_1"/>
    <property type="match status" value="1"/>
</dbReference>
<feature type="non-terminal residue" evidence="7">
    <location>
        <position position="1"/>
    </location>
</feature>
<name>A0A836CM88_9STRA</name>
<dbReference type="GO" id="GO:0005634">
    <property type="term" value="C:nucleus"/>
    <property type="evidence" value="ECO:0007669"/>
    <property type="project" value="TreeGrafter"/>
</dbReference>
<dbReference type="InterPro" id="IPR036947">
    <property type="entry name" value="POLO_box_dom_sf"/>
</dbReference>
<accession>A0A836CM88</accession>
<sequence>VWITQYVDYCSKYGVGFLLNTGSAGVYFNDATKMVLDPAGHRFEYWERSAAPPASSALLSASTHTLSNYPSALQKKVTLLTHFRSFLFTQERRAGRTATAAPAPSSEPLVHVKKYVATRYAWLFRLSNGTLQVIFTDGSEVLIGRGAHAVTYVARDG</sequence>